<protein>
    <recommendedName>
        <fullName evidence="4">NAD(P)-binding protein</fullName>
    </recommendedName>
</protein>
<evidence type="ECO:0000256" key="1">
    <source>
        <dbReference type="ARBA" id="ARBA00023002"/>
    </source>
</evidence>
<gene>
    <name evidence="2" type="ORF">ANIA_02715</name>
</gene>
<keyword evidence="3" id="KW-1185">Reference proteome</keyword>
<dbReference type="OrthoDB" id="2898509at2759"/>
<dbReference type="eggNOG" id="KOG1208">
    <property type="taxonomic scope" value="Eukaryota"/>
</dbReference>
<dbReference type="InParanoid" id="C8VK13"/>
<evidence type="ECO:0000313" key="2">
    <source>
        <dbReference type="EMBL" id="CBF84160.1"/>
    </source>
</evidence>
<reference evidence="3" key="1">
    <citation type="journal article" date="2005" name="Nature">
        <title>Sequencing of Aspergillus nidulans and comparative analysis with A. fumigatus and A. oryzae.</title>
        <authorList>
            <person name="Galagan J.E."/>
            <person name="Calvo S.E."/>
            <person name="Cuomo C."/>
            <person name="Ma L.J."/>
            <person name="Wortman J.R."/>
            <person name="Batzoglou S."/>
            <person name="Lee S.I."/>
            <person name="Basturkmen M."/>
            <person name="Spevak C.C."/>
            <person name="Clutterbuck J."/>
            <person name="Kapitonov V."/>
            <person name="Jurka J."/>
            <person name="Scazzocchio C."/>
            <person name="Farman M."/>
            <person name="Butler J."/>
            <person name="Purcell S."/>
            <person name="Harris S."/>
            <person name="Braus G.H."/>
            <person name="Draht O."/>
            <person name="Busch S."/>
            <person name="D'Enfert C."/>
            <person name="Bouchier C."/>
            <person name="Goldman G.H."/>
            <person name="Bell-Pedersen D."/>
            <person name="Griffiths-Jones S."/>
            <person name="Doonan J.H."/>
            <person name="Yu J."/>
            <person name="Vienken K."/>
            <person name="Pain A."/>
            <person name="Freitag M."/>
            <person name="Selker E.U."/>
            <person name="Archer D.B."/>
            <person name="Penalva M.A."/>
            <person name="Oakley B.R."/>
            <person name="Momany M."/>
            <person name="Tanaka T."/>
            <person name="Kumagai T."/>
            <person name="Asai K."/>
            <person name="Machida M."/>
            <person name="Nierman W.C."/>
            <person name="Denning D.W."/>
            <person name="Caddick M."/>
            <person name="Hynes M."/>
            <person name="Paoletti M."/>
            <person name="Fischer R."/>
            <person name="Miller B."/>
            <person name="Dyer P."/>
            <person name="Sachs M.S."/>
            <person name="Osmani S.A."/>
            <person name="Birren B.W."/>
        </authorList>
    </citation>
    <scope>NUCLEOTIDE SEQUENCE [LARGE SCALE GENOMIC DNA]</scope>
    <source>
        <strain evidence="3">FGSC A4 / ATCC 38163 / CBS 112.46 / NRRL 194 / M139</strain>
    </source>
</reference>
<dbReference type="Pfam" id="PF00106">
    <property type="entry name" value="adh_short"/>
    <property type="match status" value="1"/>
</dbReference>
<dbReference type="FunCoup" id="C8VK13">
    <property type="interactions" value="26"/>
</dbReference>
<evidence type="ECO:0000313" key="3">
    <source>
        <dbReference type="Proteomes" id="UP000000560"/>
    </source>
</evidence>
<dbReference type="Proteomes" id="UP000000560">
    <property type="component" value="Chromosome VI"/>
</dbReference>
<dbReference type="InterPro" id="IPR002347">
    <property type="entry name" value="SDR_fam"/>
</dbReference>
<dbReference type="VEuPathDB" id="FungiDB:AN2715"/>
<dbReference type="EMBL" id="BN001306">
    <property type="protein sequence ID" value="CBF84160.1"/>
    <property type="molecule type" value="Genomic_DNA"/>
</dbReference>
<evidence type="ECO:0008006" key="4">
    <source>
        <dbReference type="Google" id="ProtNLM"/>
    </source>
</evidence>
<accession>C8VK13</accession>
<dbReference type="FunFam" id="3.40.50.720:FF:000637">
    <property type="entry name" value="Uncharacterized oxidoreductase C736.13"/>
    <property type="match status" value="1"/>
</dbReference>
<reference evidence="3" key="2">
    <citation type="journal article" date="2009" name="Fungal Genet. Biol.">
        <title>The 2008 update of the Aspergillus nidulans genome annotation: a community effort.</title>
        <authorList>
            <person name="Wortman J.R."/>
            <person name="Gilsenan J.M."/>
            <person name="Joardar V."/>
            <person name="Deegan J."/>
            <person name="Clutterbuck J."/>
            <person name="Andersen M.R."/>
            <person name="Archer D."/>
            <person name="Bencina M."/>
            <person name="Braus G."/>
            <person name="Coutinho P."/>
            <person name="von Dohren H."/>
            <person name="Doonan J."/>
            <person name="Driessen A.J."/>
            <person name="Durek P."/>
            <person name="Espeso E."/>
            <person name="Fekete E."/>
            <person name="Flipphi M."/>
            <person name="Estrada C.G."/>
            <person name="Geysens S."/>
            <person name="Goldman G."/>
            <person name="de Groot P.W."/>
            <person name="Hansen K."/>
            <person name="Harris S.D."/>
            <person name="Heinekamp T."/>
            <person name="Helmstaedt K."/>
            <person name="Henrissat B."/>
            <person name="Hofmann G."/>
            <person name="Homan T."/>
            <person name="Horio T."/>
            <person name="Horiuchi H."/>
            <person name="James S."/>
            <person name="Jones M."/>
            <person name="Karaffa L."/>
            <person name="Karanyi Z."/>
            <person name="Kato M."/>
            <person name="Keller N."/>
            <person name="Kelly D.E."/>
            <person name="Kiel J.A."/>
            <person name="Kim J.M."/>
            <person name="van der Klei I.J."/>
            <person name="Klis F.M."/>
            <person name="Kovalchuk A."/>
            <person name="Krasevec N."/>
            <person name="Kubicek C.P."/>
            <person name="Liu B."/>
            <person name="Maccabe A."/>
            <person name="Meyer V."/>
            <person name="Mirabito P."/>
            <person name="Miskei M."/>
            <person name="Mos M."/>
            <person name="Mullins J."/>
            <person name="Nelson D.R."/>
            <person name="Nielsen J."/>
            <person name="Oakley B.R."/>
            <person name="Osmani S.A."/>
            <person name="Pakula T."/>
            <person name="Paszewski A."/>
            <person name="Paulsen I."/>
            <person name="Pilsyk S."/>
            <person name="Pocsi I."/>
            <person name="Punt P.J."/>
            <person name="Ram A.F."/>
            <person name="Ren Q."/>
            <person name="Robellet X."/>
            <person name="Robson G."/>
            <person name="Seiboth B."/>
            <person name="van Solingen P."/>
            <person name="Specht T."/>
            <person name="Sun J."/>
            <person name="Taheri-Talesh N."/>
            <person name="Takeshita N."/>
            <person name="Ussery D."/>
            <person name="vanKuyk P.A."/>
            <person name="Visser H."/>
            <person name="van de Vondervoort P.J."/>
            <person name="de Vries R.P."/>
            <person name="Walton J."/>
            <person name="Xiang X."/>
            <person name="Xiong Y."/>
            <person name="Zeng A.P."/>
            <person name="Brandt B.W."/>
            <person name="Cornell M.J."/>
            <person name="van den Hondel C.A."/>
            <person name="Visser J."/>
            <person name="Oliver S.G."/>
            <person name="Turner G."/>
        </authorList>
    </citation>
    <scope>GENOME REANNOTATION</scope>
    <source>
        <strain evidence="3">FGSC A4 / ATCC 38163 / CBS 112.46 / NRRL 194 / M139</strain>
    </source>
</reference>
<dbReference type="HOGENOM" id="CLU_044999_0_0_1"/>
<dbReference type="RefSeq" id="XP_050468562.1">
    <property type="nucleotide sequence ID" value="XM_050612667.1"/>
</dbReference>
<dbReference type="PANTHER" id="PTHR47534:SF2">
    <property type="entry name" value="KETOREDUCTASE (KR) DOMAIN-CONTAINING PROTEIN-RELATED"/>
    <property type="match status" value="1"/>
</dbReference>
<dbReference type="GeneID" id="2874409"/>
<dbReference type="Gene3D" id="3.40.50.720">
    <property type="entry name" value="NAD(P)-binding Rossmann-like Domain"/>
    <property type="match status" value="1"/>
</dbReference>
<dbReference type="SUPFAM" id="SSF51735">
    <property type="entry name" value="NAD(P)-binding Rossmann-fold domains"/>
    <property type="match status" value="1"/>
</dbReference>
<keyword evidence="1" id="KW-0560">Oxidoreductase</keyword>
<dbReference type="AlphaFoldDB" id="C8VK13"/>
<organism evidence="2 3">
    <name type="scientific">Emericella nidulans (strain FGSC A4 / ATCC 38163 / CBS 112.46 / NRRL 194 / M139)</name>
    <name type="common">Aspergillus nidulans</name>
    <dbReference type="NCBI Taxonomy" id="227321"/>
    <lineage>
        <taxon>Eukaryota</taxon>
        <taxon>Fungi</taxon>
        <taxon>Dikarya</taxon>
        <taxon>Ascomycota</taxon>
        <taxon>Pezizomycotina</taxon>
        <taxon>Eurotiomycetes</taxon>
        <taxon>Eurotiomycetidae</taxon>
        <taxon>Eurotiales</taxon>
        <taxon>Aspergillaceae</taxon>
        <taxon>Aspergillus</taxon>
        <taxon>Aspergillus subgen. Nidulantes</taxon>
    </lineage>
</organism>
<name>C8VK13_EMENI</name>
<dbReference type="OMA" id="APHIYLI"/>
<sequence>MVSFDQVKQTNSSLKSYGAGLVGVFVGGTSGIGEATARSFVRNATAPQVYLIGRNESQASKIIQELNALNPESKNTFLKCDVSLLKKVDEVCKEIQEKEEKVNVLVLTTGMMTYKGRDETNEGLDKKLSLHYYTRMRFIANLLPQLNAAANSPPSTSTGAAEEFNPHGLASVVSVLEAGGEGQLIKDDLSLKSNYSLANARTHAITMTSLSVTELAQSNPSISFTHSFPGVVKTGVIRELGLLGRTIARAGWALARPWMVPIEESGERHLFAAVDQRGEAGQPHLVGSDSEPRGNWNLLEEFKAKKVGEDVWRHTLNVFEEVCG</sequence>
<dbReference type="KEGG" id="ani:ANIA_02715"/>
<dbReference type="InterPro" id="IPR052228">
    <property type="entry name" value="Sec_Metab_Biosynth_Oxidored"/>
</dbReference>
<dbReference type="GO" id="GO:0016491">
    <property type="term" value="F:oxidoreductase activity"/>
    <property type="evidence" value="ECO:0007669"/>
    <property type="project" value="UniProtKB-KW"/>
</dbReference>
<dbReference type="PANTHER" id="PTHR47534">
    <property type="entry name" value="YALI0E05731P"/>
    <property type="match status" value="1"/>
</dbReference>
<proteinExistence type="predicted"/>
<dbReference type="InterPro" id="IPR036291">
    <property type="entry name" value="NAD(P)-bd_dom_sf"/>
</dbReference>